<sequence length="165" mass="17841">MSDSNTSPGPLDRADARWDSLAAASAQPVIVLERVARAAGRTNWFACRTAAEYDGIAPGFLPGSKVSVYFDGRLSFHRYDDSVRAEILRIARRDHDCVVAVLGAAHPRLEVEFIAGAGELDEFEQTLGDLSEVCFGAYPGDENDGTNALTWTVPDPDGVVRAHPH</sequence>
<name>A0ABW6MKP2_9ACTN</name>
<evidence type="ECO:0000313" key="1">
    <source>
        <dbReference type="EMBL" id="MFE9605887.1"/>
    </source>
</evidence>
<organism evidence="1 2">
    <name type="scientific">Streptomyces hokutonensis</name>
    <dbReference type="NCBI Taxonomy" id="1306990"/>
    <lineage>
        <taxon>Bacteria</taxon>
        <taxon>Bacillati</taxon>
        <taxon>Actinomycetota</taxon>
        <taxon>Actinomycetes</taxon>
        <taxon>Kitasatosporales</taxon>
        <taxon>Streptomycetaceae</taxon>
        <taxon>Streptomyces</taxon>
    </lineage>
</organism>
<reference evidence="1 2" key="1">
    <citation type="submission" date="2024-10" db="EMBL/GenBank/DDBJ databases">
        <title>The Natural Products Discovery Center: Release of the First 8490 Sequenced Strains for Exploring Actinobacteria Biosynthetic Diversity.</title>
        <authorList>
            <person name="Kalkreuter E."/>
            <person name="Kautsar S.A."/>
            <person name="Yang D."/>
            <person name="Bader C.D."/>
            <person name="Teijaro C.N."/>
            <person name="Fluegel L."/>
            <person name="Davis C.M."/>
            <person name="Simpson J.R."/>
            <person name="Lauterbach L."/>
            <person name="Steele A.D."/>
            <person name="Gui C."/>
            <person name="Meng S."/>
            <person name="Li G."/>
            <person name="Viehrig K."/>
            <person name="Ye F."/>
            <person name="Su P."/>
            <person name="Kiefer A.F."/>
            <person name="Nichols A."/>
            <person name="Cepeda A.J."/>
            <person name="Yan W."/>
            <person name="Fan B."/>
            <person name="Jiang Y."/>
            <person name="Adhikari A."/>
            <person name="Zheng C.-J."/>
            <person name="Schuster L."/>
            <person name="Cowan T.M."/>
            <person name="Smanski M.J."/>
            <person name="Chevrette M.G."/>
            <person name="De Carvalho L.P.S."/>
            <person name="Shen B."/>
        </authorList>
    </citation>
    <scope>NUCLEOTIDE SEQUENCE [LARGE SCALE GENOMIC DNA]</scope>
    <source>
        <strain evidence="1 2">NPDC006488</strain>
    </source>
</reference>
<evidence type="ECO:0000313" key="2">
    <source>
        <dbReference type="Proteomes" id="UP001601303"/>
    </source>
</evidence>
<accession>A0ABW6MKP2</accession>
<dbReference type="EMBL" id="JBIAHM010000021">
    <property type="protein sequence ID" value="MFE9605887.1"/>
    <property type="molecule type" value="Genomic_DNA"/>
</dbReference>
<dbReference type="Proteomes" id="UP001601303">
    <property type="component" value="Unassembled WGS sequence"/>
</dbReference>
<gene>
    <name evidence="1" type="ORF">ACFYNQ_46050</name>
</gene>
<keyword evidence="2" id="KW-1185">Reference proteome</keyword>
<protein>
    <submittedName>
        <fullName evidence="1">Uncharacterized protein</fullName>
    </submittedName>
</protein>
<comment type="caution">
    <text evidence="1">The sequence shown here is derived from an EMBL/GenBank/DDBJ whole genome shotgun (WGS) entry which is preliminary data.</text>
</comment>
<dbReference type="RefSeq" id="WP_388114616.1">
    <property type="nucleotide sequence ID" value="NZ_JBIAHM010000021.1"/>
</dbReference>
<proteinExistence type="predicted"/>